<dbReference type="GO" id="GO:0008422">
    <property type="term" value="F:beta-glucosidase activity"/>
    <property type="evidence" value="ECO:0007669"/>
    <property type="project" value="UniProtKB-EC"/>
</dbReference>
<evidence type="ECO:0000256" key="1">
    <source>
        <dbReference type="ARBA" id="ARBA00000448"/>
    </source>
</evidence>
<evidence type="ECO:0000313" key="10">
    <source>
        <dbReference type="Proteomes" id="UP001140453"/>
    </source>
</evidence>
<evidence type="ECO:0000256" key="5">
    <source>
        <dbReference type="ARBA" id="ARBA00022801"/>
    </source>
</evidence>
<evidence type="ECO:0000256" key="6">
    <source>
        <dbReference type="ARBA" id="ARBA00023180"/>
    </source>
</evidence>
<evidence type="ECO:0000259" key="8">
    <source>
        <dbReference type="Pfam" id="PF00933"/>
    </source>
</evidence>
<dbReference type="Gene3D" id="3.20.20.300">
    <property type="entry name" value="Glycoside hydrolase, family 3, N-terminal domain"/>
    <property type="match status" value="1"/>
</dbReference>
<comment type="caution">
    <text evidence="9">The sequence shown here is derived from an EMBL/GenBank/DDBJ whole genome shotgun (WGS) entry which is preliminary data.</text>
</comment>
<dbReference type="InterPro" id="IPR036962">
    <property type="entry name" value="Glyco_hydro_3_N_sf"/>
</dbReference>
<keyword evidence="10" id="KW-1185">Reference proteome</keyword>
<dbReference type="PRINTS" id="PR00133">
    <property type="entry name" value="GLHYDRLASE3"/>
</dbReference>
<dbReference type="InterPro" id="IPR050288">
    <property type="entry name" value="Cellulose_deg_GH3"/>
</dbReference>
<dbReference type="InterPro" id="IPR017853">
    <property type="entry name" value="GH"/>
</dbReference>
<organism evidence="9 10">
    <name type="scientific">Gnomoniopsis smithogilvyi</name>
    <dbReference type="NCBI Taxonomy" id="1191159"/>
    <lineage>
        <taxon>Eukaryota</taxon>
        <taxon>Fungi</taxon>
        <taxon>Dikarya</taxon>
        <taxon>Ascomycota</taxon>
        <taxon>Pezizomycotina</taxon>
        <taxon>Sordariomycetes</taxon>
        <taxon>Sordariomycetidae</taxon>
        <taxon>Diaporthales</taxon>
        <taxon>Gnomoniaceae</taxon>
        <taxon>Gnomoniopsis</taxon>
    </lineage>
</organism>
<keyword evidence="7" id="KW-0326">Glycosidase</keyword>
<evidence type="ECO:0000256" key="3">
    <source>
        <dbReference type="ARBA" id="ARBA00005336"/>
    </source>
</evidence>
<evidence type="ECO:0000256" key="2">
    <source>
        <dbReference type="ARBA" id="ARBA00004987"/>
    </source>
</evidence>
<dbReference type="InterPro" id="IPR001764">
    <property type="entry name" value="Glyco_hydro_3_N"/>
</dbReference>
<keyword evidence="6" id="KW-0325">Glycoprotein</keyword>
<accession>A0A9W9D2I5</accession>
<evidence type="ECO:0000313" key="9">
    <source>
        <dbReference type="EMBL" id="KAJ4397549.1"/>
    </source>
</evidence>
<dbReference type="PANTHER" id="PTHR42715">
    <property type="entry name" value="BETA-GLUCOSIDASE"/>
    <property type="match status" value="1"/>
</dbReference>
<protein>
    <recommendedName>
        <fullName evidence="4">beta-glucosidase</fullName>
        <ecNumber evidence="4">3.2.1.21</ecNumber>
    </recommendedName>
</protein>
<dbReference type="EMBL" id="JAPEVB010000001">
    <property type="protein sequence ID" value="KAJ4397549.1"/>
    <property type="molecule type" value="Genomic_DNA"/>
</dbReference>
<dbReference type="AlphaFoldDB" id="A0A9W9D2I5"/>
<comment type="catalytic activity">
    <reaction evidence="1">
        <text>Hydrolysis of terminal, non-reducing beta-D-glucosyl residues with release of beta-D-glucose.</text>
        <dbReference type="EC" id="3.2.1.21"/>
    </reaction>
</comment>
<gene>
    <name evidence="9" type="ORF">N0V93_001780</name>
</gene>
<dbReference type="PANTHER" id="PTHR42715:SF3">
    <property type="entry name" value="BETA-GLUCOSIDASE B-RELATED"/>
    <property type="match status" value="1"/>
</dbReference>
<dbReference type="EC" id="3.2.1.21" evidence="4"/>
<name>A0A9W9D2I5_9PEZI</name>
<dbReference type="Proteomes" id="UP001140453">
    <property type="component" value="Unassembled WGS sequence"/>
</dbReference>
<comment type="pathway">
    <text evidence="2">Glycan metabolism; cellulose degradation.</text>
</comment>
<reference evidence="9" key="1">
    <citation type="submission" date="2022-10" db="EMBL/GenBank/DDBJ databases">
        <title>Tapping the CABI collections for fungal endophytes: first genome assemblies for Collariella, Neodidymelliopsis, Ascochyta clinopodiicola, Didymella pomorum, Didymosphaeria variabile, Neocosmospora piperis and Neocucurbitaria cava.</title>
        <authorList>
            <person name="Hill R."/>
        </authorList>
    </citation>
    <scope>NUCLEOTIDE SEQUENCE</scope>
    <source>
        <strain evidence="9">IMI 355082</strain>
    </source>
</reference>
<dbReference type="OrthoDB" id="47059at2759"/>
<dbReference type="GO" id="GO:0009251">
    <property type="term" value="P:glucan catabolic process"/>
    <property type="evidence" value="ECO:0007669"/>
    <property type="project" value="TreeGrafter"/>
</dbReference>
<evidence type="ECO:0000256" key="7">
    <source>
        <dbReference type="ARBA" id="ARBA00023295"/>
    </source>
</evidence>
<comment type="similarity">
    <text evidence="3">Belongs to the glycosyl hydrolase 3 family.</text>
</comment>
<feature type="domain" description="Glycoside hydrolase family 3 N-terminal" evidence="8">
    <location>
        <begin position="3"/>
        <end position="164"/>
    </location>
</feature>
<proteinExistence type="inferred from homology"/>
<dbReference type="Pfam" id="PF00933">
    <property type="entry name" value="Glyco_hydro_3"/>
    <property type="match status" value="1"/>
</dbReference>
<sequence>MTKQAALFPCGISLAATWNAELLFEVGQHLAHEVKARSAHILLGPTVCMHRHPLGGRNFESYSEDPLLTGKLAAQYIRGLQQEGVAATIKHFVGNEQETHRLTIDSLVQERPLREIYLKPFEIAVREANPWAVMSSYNLVNGVHADMNTHTLRDILRGEWNYDG</sequence>
<evidence type="ECO:0000256" key="4">
    <source>
        <dbReference type="ARBA" id="ARBA00012744"/>
    </source>
</evidence>
<keyword evidence="5" id="KW-0378">Hydrolase</keyword>
<dbReference type="SUPFAM" id="SSF51445">
    <property type="entry name" value="(Trans)glycosidases"/>
    <property type="match status" value="1"/>
</dbReference>